<dbReference type="EMBL" id="FWEV01000019">
    <property type="protein sequence ID" value="SLM27829.1"/>
    <property type="molecule type" value="Genomic_DNA"/>
</dbReference>
<dbReference type="OrthoDB" id="5729009at2"/>
<evidence type="ECO:0000313" key="2">
    <source>
        <dbReference type="Proteomes" id="UP000191931"/>
    </source>
</evidence>
<reference evidence="1 2" key="1">
    <citation type="submission" date="2017-03" db="EMBL/GenBank/DDBJ databases">
        <authorList>
            <person name="Afonso C.L."/>
            <person name="Miller P.J."/>
            <person name="Scott M.A."/>
            <person name="Spackman E."/>
            <person name="Goraichik I."/>
            <person name="Dimitrov K.M."/>
            <person name="Suarez D.L."/>
            <person name="Swayne D.E."/>
        </authorList>
    </citation>
    <scope>NUCLEOTIDE SEQUENCE [LARGE SCALE GENOMIC DNA]</scope>
    <source>
        <strain evidence="1">PRJEB14757</strain>
    </source>
</reference>
<protein>
    <submittedName>
        <fullName evidence="1">Uncharacterized protein</fullName>
    </submittedName>
</protein>
<dbReference type="RefSeq" id="WP_080804277.1">
    <property type="nucleotide sequence ID" value="NZ_LT828546.1"/>
</dbReference>
<gene>
    <name evidence="1" type="ORF">MTBBW1_1150002</name>
</gene>
<dbReference type="Proteomes" id="UP000191931">
    <property type="component" value="Unassembled WGS sequence"/>
</dbReference>
<accession>A0A1W1H5S6</accession>
<keyword evidence="2" id="KW-1185">Reference proteome</keyword>
<evidence type="ECO:0000313" key="1">
    <source>
        <dbReference type="EMBL" id="SLM27829.1"/>
    </source>
</evidence>
<sequence length="263" mass="30867">MTEKRAEYKTANNNITHIIPVIYPFAANKAVWNEIHYSVRSLKRYLTEPHHIYIMGRIDPQIPGTEFIYHEDFPDLTTEQNNASKLDICVQAFEDTGFIWMNDDIYLLKPTKLYDIINTKPLCDMADYKTRGTRPWQQLLWNTRDLLAHNGIDPVFNFSTHTPQYYESKKLDDLDYVYGYPVFEGKVLFEMVYHNIYRPCPPEDVRYMCHPVLTKEKAGFYNHQQAATVAGIRERLKGCRYLNHDDNGLTPALQQVIMEIFAD</sequence>
<organism evidence="1 2">
    <name type="scientific">Desulfamplus magnetovallimortis</name>
    <dbReference type="NCBI Taxonomy" id="1246637"/>
    <lineage>
        <taxon>Bacteria</taxon>
        <taxon>Pseudomonadati</taxon>
        <taxon>Thermodesulfobacteriota</taxon>
        <taxon>Desulfobacteria</taxon>
        <taxon>Desulfobacterales</taxon>
        <taxon>Desulfobacteraceae</taxon>
        <taxon>Desulfamplus</taxon>
    </lineage>
</organism>
<proteinExistence type="predicted"/>
<dbReference type="AlphaFoldDB" id="A0A1W1H5S6"/>
<name>A0A1W1H5S6_9BACT</name>
<dbReference type="STRING" id="1246637.MTBBW1_1150002"/>